<evidence type="ECO:0000313" key="7">
    <source>
        <dbReference type="EMBL" id="CAD8105719.1"/>
    </source>
</evidence>
<dbReference type="SMART" id="SM00249">
    <property type="entry name" value="PHD"/>
    <property type="match status" value="1"/>
</dbReference>
<protein>
    <submittedName>
        <fullName evidence="7">Uncharacterized protein</fullName>
    </submittedName>
</protein>
<organism evidence="7 8">
    <name type="scientific">Paramecium primaurelia</name>
    <dbReference type="NCBI Taxonomy" id="5886"/>
    <lineage>
        <taxon>Eukaryota</taxon>
        <taxon>Sar</taxon>
        <taxon>Alveolata</taxon>
        <taxon>Ciliophora</taxon>
        <taxon>Intramacronucleata</taxon>
        <taxon>Oligohymenophorea</taxon>
        <taxon>Peniculida</taxon>
        <taxon>Parameciidae</taxon>
        <taxon>Paramecium</taxon>
    </lineage>
</organism>
<keyword evidence="3" id="KW-0862">Zinc</keyword>
<gene>
    <name evidence="7" type="ORF">PPRIM_AZ9-3.1.T1280075</name>
</gene>
<dbReference type="AlphaFoldDB" id="A0A8S1PSY0"/>
<proteinExistence type="predicted"/>
<feature type="domain" description="PHD-type" evidence="5">
    <location>
        <begin position="200"/>
        <end position="248"/>
    </location>
</feature>
<feature type="domain" description="BAH" evidence="6">
    <location>
        <begin position="74"/>
        <end position="197"/>
    </location>
</feature>
<evidence type="ECO:0000256" key="3">
    <source>
        <dbReference type="ARBA" id="ARBA00022833"/>
    </source>
</evidence>
<dbReference type="InterPro" id="IPR001025">
    <property type="entry name" value="BAH_dom"/>
</dbReference>
<dbReference type="OMA" id="HWIKKTI"/>
<dbReference type="Proteomes" id="UP000688137">
    <property type="component" value="Unassembled WGS sequence"/>
</dbReference>
<evidence type="ECO:0000256" key="1">
    <source>
        <dbReference type="ARBA" id="ARBA00022723"/>
    </source>
</evidence>
<comment type="caution">
    <text evidence="7">The sequence shown here is derived from an EMBL/GenBank/DDBJ whole genome shotgun (WGS) entry which is preliminary data.</text>
</comment>
<accession>A0A8S1PSY0</accession>
<dbReference type="Pfam" id="PF00628">
    <property type="entry name" value="PHD"/>
    <property type="match status" value="1"/>
</dbReference>
<dbReference type="InterPro" id="IPR001965">
    <property type="entry name" value="Znf_PHD"/>
</dbReference>
<evidence type="ECO:0000256" key="2">
    <source>
        <dbReference type="ARBA" id="ARBA00022771"/>
    </source>
</evidence>
<dbReference type="GO" id="GO:0008270">
    <property type="term" value="F:zinc ion binding"/>
    <property type="evidence" value="ECO:0007669"/>
    <property type="project" value="UniProtKB-KW"/>
</dbReference>
<dbReference type="InterPro" id="IPR019787">
    <property type="entry name" value="Znf_PHD-finger"/>
</dbReference>
<keyword evidence="1" id="KW-0479">Metal-binding</keyword>
<keyword evidence="2 4" id="KW-0863">Zinc-finger</keyword>
<evidence type="ECO:0000259" key="5">
    <source>
        <dbReference type="PROSITE" id="PS50016"/>
    </source>
</evidence>
<sequence>MNYSHWIKKTILNKQQLKKASHNSQSIQKKKINKEQLLSIRDLYKQQKWQQLITVSKRNRGLFQEYDQIRVQGRDINVGEAVLINSGDNHEDDYIGIIKQIVSIMVPRTNKYICLCNIQWYMRKSEVIKNHPKSNEWVSEQELFKTKHQEYILAQTIINKCNIITCNEYVELNEIESTIYFNRLSWDSEKQKFRGYEILQKFCLCRQPLNPDRKYIQCDSCKEWYHLECVGIIEEKIGNNNYFCQICQ</sequence>
<dbReference type="PROSITE" id="PS50016">
    <property type="entry name" value="ZF_PHD_2"/>
    <property type="match status" value="1"/>
</dbReference>
<dbReference type="SMART" id="SM00439">
    <property type="entry name" value="BAH"/>
    <property type="match status" value="1"/>
</dbReference>
<evidence type="ECO:0000256" key="4">
    <source>
        <dbReference type="PROSITE-ProRule" id="PRU00146"/>
    </source>
</evidence>
<dbReference type="PROSITE" id="PS51038">
    <property type="entry name" value="BAH"/>
    <property type="match status" value="1"/>
</dbReference>
<dbReference type="PROSITE" id="PS01359">
    <property type="entry name" value="ZF_PHD_1"/>
    <property type="match status" value="1"/>
</dbReference>
<dbReference type="InterPro" id="IPR019786">
    <property type="entry name" value="Zinc_finger_PHD-type_CS"/>
</dbReference>
<dbReference type="Pfam" id="PF01426">
    <property type="entry name" value="BAH"/>
    <property type="match status" value="1"/>
</dbReference>
<keyword evidence="8" id="KW-1185">Reference proteome</keyword>
<evidence type="ECO:0000313" key="8">
    <source>
        <dbReference type="Proteomes" id="UP000688137"/>
    </source>
</evidence>
<dbReference type="GO" id="GO:0003682">
    <property type="term" value="F:chromatin binding"/>
    <property type="evidence" value="ECO:0007669"/>
    <property type="project" value="InterPro"/>
</dbReference>
<dbReference type="PANTHER" id="PTHR46364">
    <property type="entry name" value="OS08G0421900 PROTEIN"/>
    <property type="match status" value="1"/>
</dbReference>
<dbReference type="EMBL" id="CAJJDM010000131">
    <property type="protein sequence ID" value="CAD8105719.1"/>
    <property type="molecule type" value="Genomic_DNA"/>
</dbReference>
<reference evidence="7" key="1">
    <citation type="submission" date="2021-01" db="EMBL/GenBank/DDBJ databases">
        <authorList>
            <consortium name="Genoscope - CEA"/>
            <person name="William W."/>
        </authorList>
    </citation>
    <scope>NUCLEOTIDE SEQUENCE</scope>
</reference>
<evidence type="ECO:0000259" key="6">
    <source>
        <dbReference type="PROSITE" id="PS51038"/>
    </source>
</evidence>
<name>A0A8S1PSY0_PARPR</name>